<dbReference type="InterPro" id="IPR027065">
    <property type="entry name" value="Lon_Prtase"/>
</dbReference>
<evidence type="ECO:0000256" key="5">
    <source>
        <dbReference type="ARBA" id="ARBA00022741"/>
    </source>
</evidence>
<name>A0A388M3E4_CHABU</name>
<feature type="compositionally biased region" description="Basic and acidic residues" evidence="15">
    <location>
        <begin position="2765"/>
        <end position="2775"/>
    </location>
</feature>
<dbReference type="InterPro" id="IPR054594">
    <property type="entry name" value="Lon_lid"/>
</dbReference>
<feature type="region of interest" description="Disordered" evidence="15">
    <location>
        <begin position="2478"/>
        <end position="2525"/>
    </location>
</feature>
<evidence type="ECO:0000256" key="3">
    <source>
        <dbReference type="ARBA" id="ARBA00022695"/>
    </source>
</evidence>
<dbReference type="FunFam" id="3.40.50.300:FF:000021">
    <property type="entry name" value="Lon protease homolog"/>
    <property type="match status" value="1"/>
</dbReference>
<dbReference type="GO" id="GO:0015074">
    <property type="term" value="P:DNA integration"/>
    <property type="evidence" value="ECO:0007669"/>
    <property type="project" value="InterPro"/>
</dbReference>
<keyword evidence="2" id="KW-0808">Transferase</keyword>
<dbReference type="GO" id="GO:0005524">
    <property type="term" value="F:ATP binding"/>
    <property type="evidence" value="ECO:0007669"/>
    <property type="project" value="UniProtKB-KW"/>
</dbReference>
<keyword evidence="20" id="KW-1185">Reference proteome</keyword>
<feature type="active site" evidence="13">
    <location>
        <position position="2651"/>
    </location>
</feature>
<dbReference type="FunFam" id="3.10.10.10:FF:000007">
    <property type="entry name" value="Retrovirus-related Pol polyprotein from transposon 17.6-like Protein"/>
    <property type="match status" value="1"/>
</dbReference>
<dbReference type="InterPro" id="IPR043502">
    <property type="entry name" value="DNA/RNA_pol_sf"/>
</dbReference>
<feature type="domain" description="Lon proteolytic" evidence="18">
    <location>
        <begin position="2559"/>
        <end position="2745"/>
    </location>
</feature>
<dbReference type="InterPro" id="IPR041577">
    <property type="entry name" value="RT_RNaseH_2"/>
</dbReference>
<keyword evidence="3" id="KW-0548">Nucleotidyltransferase</keyword>
<feature type="active site" evidence="13">
    <location>
        <position position="2694"/>
    </location>
</feature>
<dbReference type="GO" id="GO:0006508">
    <property type="term" value="P:proteolysis"/>
    <property type="evidence" value="ECO:0007669"/>
    <property type="project" value="UniProtKB-KW"/>
</dbReference>
<evidence type="ECO:0000256" key="8">
    <source>
        <dbReference type="ARBA" id="ARBA00022825"/>
    </source>
</evidence>
<dbReference type="Gene3D" id="3.10.10.10">
    <property type="entry name" value="HIV Type 1 Reverse Transcriptase, subunit A, domain 1"/>
    <property type="match status" value="1"/>
</dbReference>
<accession>A0A388M3E4</accession>
<dbReference type="FunFam" id="1.10.340.70:FF:000001">
    <property type="entry name" value="Retrovirus-related Pol polyprotein from transposon gypsy-like Protein"/>
    <property type="match status" value="1"/>
</dbReference>
<evidence type="ECO:0000259" key="16">
    <source>
        <dbReference type="PROSITE" id="PS50878"/>
    </source>
</evidence>
<feature type="compositionally biased region" description="Basic and acidic residues" evidence="15">
    <location>
        <begin position="2381"/>
        <end position="2433"/>
    </location>
</feature>
<dbReference type="SUPFAM" id="SSF53098">
    <property type="entry name" value="Ribonuclease H-like"/>
    <property type="match status" value="1"/>
</dbReference>
<dbReference type="InterPro" id="IPR014721">
    <property type="entry name" value="Ribsml_uS5_D2-typ_fold_subgr"/>
</dbReference>
<evidence type="ECO:0000256" key="13">
    <source>
        <dbReference type="PROSITE-ProRule" id="PRU01122"/>
    </source>
</evidence>
<dbReference type="InterPro" id="IPR036397">
    <property type="entry name" value="RNaseH_sf"/>
</dbReference>
<dbReference type="Pfam" id="PF22667">
    <property type="entry name" value="Lon_lid"/>
    <property type="match status" value="1"/>
</dbReference>
<dbReference type="EC" id="3.4.21.53" evidence="12"/>
<keyword evidence="5" id="KW-0547">Nucleotide-binding</keyword>
<dbReference type="GO" id="GO:0003676">
    <property type="term" value="F:nucleic acid binding"/>
    <property type="evidence" value="ECO:0007669"/>
    <property type="project" value="InterPro"/>
</dbReference>
<evidence type="ECO:0000256" key="6">
    <source>
        <dbReference type="ARBA" id="ARBA00022759"/>
    </source>
</evidence>
<dbReference type="Gene3D" id="3.40.50.300">
    <property type="entry name" value="P-loop containing nucleotide triphosphate hydrolases"/>
    <property type="match status" value="1"/>
</dbReference>
<dbReference type="SMART" id="SM00382">
    <property type="entry name" value="AAA"/>
    <property type="match status" value="1"/>
</dbReference>
<dbReference type="InterPro" id="IPR001584">
    <property type="entry name" value="Integrase_cat-core"/>
</dbReference>
<evidence type="ECO:0000313" key="19">
    <source>
        <dbReference type="EMBL" id="GBG89061.1"/>
    </source>
</evidence>
<evidence type="ECO:0000259" key="17">
    <source>
        <dbReference type="PROSITE" id="PS50994"/>
    </source>
</evidence>
<evidence type="ECO:0000256" key="1">
    <source>
        <dbReference type="ARBA" id="ARBA00022670"/>
    </source>
</evidence>
<dbReference type="InterPro" id="IPR043128">
    <property type="entry name" value="Rev_trsase/Diguanyl_cyclase"/>
</dbReference>
<evidence type="ECO:0000259" key="18">
    <source>
        <dbReference type="PROSITE" id="PS51786"/>
    </source>
</evidence>
<keyword evidence="1 13" id="KW-0645">Protease</keyword>
<feature type="coiled-coil region" evidence="14">
    <location>
        <begin position="1393"/>
        <end position="1420"/>
    </location>
</feature>
<evidence type="ECO:0000256" key="2">
    <source>
        <dbReference type="ARBA" id="ARBA00022679"/>
    </source>
</evidence>
<dbReference type="Pfam" id="PF17921">
    <property type="entry name" value="Integrase_H2C2"/>
    <property type="match status" value="1"/>
</dbReference>
<keyword evidence="6" id="KW-0255">Endonuclease</keyword>
<keyword evidence="10" id="KW-0695">RNA-directed DNA polymerase</keyword>
<dbReference type="CDD" id="cd01647">
    <property type="entry name" value="RT_LTR"/>
    <property type="match status" value="1"/>
</dbReference>
<evidence type="ECO:0000256" key="7">
    <source>
        <dbReference type="ARBA" id="ARBA00022801"/>
    </source>
</evidence>
<dbReference type="PROSITE" id="PS01046">
    <property type="entry name" value="LON_SER"/>
    <property type="match status" value="1"/>
</dbReference>
<reference evidence="19 20" key="1">
    <citation type="journal article" date="2018" name="Cell">
        <title>The Chara Genome: Secondary Complexity and Implications for Plant Terrestrialization.</title>
        <authorList>
            <person name="Nishiyama T."/>
            <person name="Sakayama H."/>
            <person name="Vries J.D."/>
            <person name="Buschmann H."/>
            <person name="Saint-Marcoux D."/>
            <person name="Ullrich K.K."/>
            <person name="Haas F.B."/>
            <person name="Vanderstraeten L."/>
            <person name="Becker D."/>
            <person name="Lang D."/>
            <person name="Vosolsobe S."/>
            <person name="Rombauts S."/>
            <person name="Wilhelmsson P.K.I."/>
            <person name="Janitza P."/>
            <person name="Kern R."/>
            <person name="Heyl A."/>
            <person name="Rumpler F."/>
            <person name="Villalobos L.I.A.C."/>
            <person name="Clay J.M."/>
            <person name="Skokan R."/>
            <person name="Toyoda A."/>
            <person name="Suzuki Y."/>
            <person name="Kagoshima H."/>
            <person name="Schijlen E."/>
            <person name="Tajeshwar N."/>
            <person name="Catarino B."/>
            <person name="Hetherington A.J."/>
            <person name="Saltykova A."/>
            <person name="Bonnot C."/>
            <person name="Breuninger H."/>
            <person name="Symeonidi A."/>
            <person name="Radhakrishnan G.V."/>
            <person name="Van Nieuwerburgh F."/>
            <person name="Deforce D."/>
            <person name="Chang C."/>
            <person name="Karol K.G."/>
            <person name="Hedrich R."/>
            <person name="Ulvskov P."/>
            <person name="Glockner G."/>
            <person name="Delwiche C.F."/>
            <person name="Petrasek J."/>
            <person name="Van de Peer Y."/>
            <person name="Friml J."/>
            <person name="Beilby M."/>
            <person name="Dolan L."/>
            <person name="Kohara Y."/>
            <person name="Sugano S."/>
            <person name="Fujiyama A."/>
            <person name="Delaux P.-M."/>
            <person name="Quint M."/>
            <person name="TheiBen G."/>
            <person name="Hagemann M."/>
            <person name="Harholt J."/>
            <person name="Dunand C."/>
            <person name="Zachgo S."/>
            <person name="Langdale J."/>
            <person name="Maumus F."/>
            <person name="Straeten D.V.D."/>
            <person name="Gould S.B."/>
            <person name="Rensing S.A."/>
        </authorList>
    </citation>
    <scope>NUCLEOTIDE SEQUENCE [LARGE SCALE GENOMIC DNA]</scope>
    <source>
        <strain evidence="19 20">S276</strain>
    </source>
</reference>
<dbReference type="Pfam" id="PF05362">
    <property type="entry name" value="Lon_C"/>
    <property type="match status" value="1"/>
</dbReference>
<dbReference type="Proteomes" id="UP000265515">
    <property type="component" value="Unassembled WGS sequence"/>
</dbReference>
<feature type="compositionally biased region" description="Acidic residues" evidence="15">
    <location>
        <begin position="2515"/>
        <end position="2525"/>
    </location>
</feature>
<feature type="region of interest" description="Disordered" evidence="15">
    <location>
        <begin position="2362"/>
        <end position="2433"/>
    </location>
</feature>
<feature type="region of interest" description="Disordered" evidence="15">
    <location>
        <begin position="678"/>
        <end position="705"/>
    </location>
</feature>
<dbReference type="InterPro" id="IPR000477">
    <property type="entry name" value="RT_dom"/>
</dbReference>
<evidence type="ECO:0000256" key="9">
    <source>
        <dbReference type="ARBA" id="ARBA00022840"/>
    </source>
</evidence>
<dbReference type="InterPro" id="IPR027417">
    <property type="entry name" value="P-loop_NTPase"/>
</dbReference>
<dbReference type="Gene3D" id="3.30.230.10">
    <property type="match status" value="1"/>
</dbReference>
<dbReference type="PANTHER" id="PTHR10046">
    <property type="entry name" value="ATP DEPENDENT LON PROTEASE FAMILY MEMBER"/>
    <property type="match status" value="1"/>
</dbReference>
<dbReference type="InterPro" id="IPR020568">
    <property type="entry name" value="Ribosomal_Su5_D2-typ_SF"/>
</dbReference>
<dbReference type="InterPro" id="IPR008268">
    <property type="entry name" value="Peptidase_S16_AS"/>
</dbReference>
<dbReference type="InterPro" id="IPR008269">
    <property type="entry name" value="Lon_proteolytic"/>
</dbReference>
<feature type="compositionally biased region" description="Polar residues" evidence="15">
    <location>
        <begin position="2484"/>
        <end position="2493"/>
    </location>
</feature>
<proteinExistence type="inferred from homology"/>
<dbReference type="SUPFAM" id="SSF56672">
    <property type="entry name" value="DNA/RNA polymerases"/>
    <property type="match status" value="2"/>
</dbReference>
<dbReference type="Gene3D" id="1.20.5.5270">
    <property type="match status" value="1"/>
</dbReference>
<dbReference type="InterPro" id="IPR003959">
    <property type="entry name" value="ATPase_AAA_core"/>
</dbReference>
<comment type="caution">
    <text evidence="19">The sequence shown here is derived from an EMBL/GenBank/DDBJ whole genome shotgun (WGS) entry which is preliminary data.</text>
</comment>
<keyword evidence="9" id="KW-0067">ATP-binding</keyword>
<keyword evidence="14" id="KW-0175">Coiled coil</keyword>
<evidence type="ECO:0000256" key="4">
    <source>
        <dbReference type="ARBA" id="ARBA00022722"/>
    </source>
</evidence>
<dbReference type="GO" id="GO:0004519">
    <property type="term" value="F:endonuclease activity"/>
    <property type="evidence" value="ECO:0007669"/>
    <property type="project" value="UniProtKB-KW"/>
</dbReference>
<dbReference type="GO" id="GO:0016887">
    <property type="term" value="F:ATP hydrolysis activity"/>
    <property type="evidence" value="ECO:0007669"/>
    <property type="project" value="InterPro"/>
</dbReference>
<evidence type="ECO:0000256" key="10">
    <source>
        <dbReference type="ARBA" id="ARBA00022918"/>
    </source>
</evidence>
<dbReference type="Gramene" id="GBG89061">
    <property type="protein sequence ID" value="GBG89061"/>
    <property type="gene ID" value="CBR_g48772"/>
</dbReference>
<feature type="region of interest" description="Disordered" evidence="15">
    <location>
        <begin position="2749"/>
        <end position="2775"/>
    </location>
</feature>
<dbReference type="GO" id="GO:0030163">
    <property type="term" value="P:protein catabolic process"/>
    <property type="evidence" value="ECO:0007669"/>
    <property type="project" value="InterPro"/>
</dbReference>
<dbReference type="GO" id="GO:0004176">
    <property type="term" value="F:ATP-dependent peptidase activity"/>
    <property type="evidence" value="ECO:0007669"/>
    <property type="project" value="UniProtKB-UniRule"/>
</dbReference>
<sequence>MRREETGKSVPLVSKPVSDCLFCMTWSLFLHAVVLQQPGGKGFQLQRGPAASFQRIPQDRLPNESDETAQLARKFRAAASELLTMLEQRGRKGGVVKPVSPEEAQRLQKAAEVASKHIQTGQVTDKISKRVEDKLTKMRREYLLREQMKAIKEELGDNEDDDMLLLERRLEEARMPLNVWKHVQRELRLLKKMQPRQVHYGPERAYLELLADLPWSKSSGEKFIDLNEARKKLDEDHYGLAKVKKRIIEYLAVRKPSWTRGSEKQTRPITPGCWPGVPKQRDGQMTQQQQRRRRQRTLSRHVCWQLNNSANMTRQQQRLPMKKEFNVVRRYLERIQRREKIFNGEQTLLTMAAEWRTKAENGKMEASKNKIALLLSHLIDLLATCITQQEDIHSLDDSLAQVHGRLRQLEQRPVAASDASSSDTSDCLEALEMDVGSLKDGVQLQQDATQQLEQRICTAANHSSSKPHETTPKFDGQEIFCDSAKTNPISWFRKFELTLQLHNVKEHKHHPYLYSRSGGACQAWLDNLLSKYGVVAADLHTKISWDDLKAAWHKRFQVEPPEIKAMDKLMVFEQGTLPSVDWITEYQRLTSVLDIQMGFKAIRHYFISRSCPALSNALTHVEDTLTTTAELFDKAAQIIITNKEAKNLRSSAPGPSKDQHRPRVVVVAAATPFDQTSEAVSANKGDRLAAAREATAPHGGPKTSPWVKSRLPLNAQTVKNVGPLPHIDDLLERLGGAKYFSKLDLKSGYHQVPIRPNDRYKSAFKTRYGHFEWVVMPFGLTNAPTTFQAAMTNEFRAMLDQFVLVYLDDILVYSRTLEDHLGHLRRVLETLRRAKYKADHNKCKFVWQELEYLGHFVTSEGISPLSDKIQAIQEWTEPRNVTDVCSFLGLVGYYQHFIKVYSKIAAHLTKLQCENRPFDFGEEARESFLALKAALLSAEVLRIYDPLLPTRVTTDASNYGIGAVLEQHDGVDWHPVEYFSKKVPVVHSIDNARKKELLAFVHALKRWRHFLLGRSQFRWVTDNNPLVFYKSQDTVNSTIARWMAFIDQFDFFPDHIPGKSNRFADALSRRPDHCTAVYSTFEIDDDLQNSFIRGYQADLEFRDKYRNCSSPNPTPSHYRIQEGYLLVHKQGKDLLCVPSDPHLRTRLLGEFHDAPTTGHLEVNRTIGGLRERFWWPGLLGDVTRCCESCEVCQRCKSRNHRSYGELRPLPVSLRRREAIAMHITGPFPKHKTGVDGILMVVDRLTKFAMFLPCRYHAKAPELAEVLYAGWIRTKGYPNEIVCDRDTRFMSDFWLALIKRWGSSLKPSSARHTQTDGQTERAHQTAQVLLRTLICPDQKDWVERLADLELAYNSSIHLGIGISPFEFEHGSPVTSLLDTITPRTAESDDHLLFLRRMHELLVKARDEMAKTQQRMSQQAHRQRLPCPFRAGDLVWVSAAEFSLEQDISQAPPEMDGALADHAAGPILCFVGPPGVGKTSLASSIAEVLGRKFVRISLGGVRDEADIRGHRRTYISSYPGRLIDGIKKVAVNNPVMLLDEIDKTGADMRGDPAAALLEVLDPEQNKNFTDHYLNVPFDLSKVVFLATANRADPITPPLLDRMEVIELSGYTTREKVGIATRHLLPKVLKQHGLSEKHLYIPECHVSSATSAVPHQQCRVSNMTGLPGQLANEPIADYKKRVHAQLAAIEAEEQHQLAVKAAHLQADEAATAEKLRLQAEADAEAQARRKEAQALLQRHEANSIEKLKYWHFEPNGDKPTLEEHHKEFMAKLVSRLVYTCNHLQSELANLQRAVRYQKTQHEDATRALDARVLDLEQAVPGPAAGASSSASSSRQLEERVDHVVAMLGDISAFTEPATISQRFELLDSKISQQQQTDHSHSNSSARPYKMPTFRIEKFDDYTHQDPVVWWQGFTTEFGIHEVHDHVFISALFINTKGGCRIWLSHMATIHGVQVSDLYKVSWEDMTKEWKKRFIVDDAPALAVNRIFTMAQGSTPTRDWLTDWQKIVATPNLDLSFPHLRREFYNRSCAALSLALGDREQYNTFAEIINKARELIKTNRPAAHEKSTWQPTYVEKVRTGPRQHRSLEEHVEHLRTVLERLRQAKYKATREKCEFARQELEYLGHYVTPQGIRPLADKIEALRVWPEPTNTTDVRSFMGLAGYYQRFITGYSRIAAPMTRLQSPKVPFVFDDDAHRSFQALKTVMLMAPVLSIYDPTLPTRVTTDASGYGIGAVLEQQDGDEWHPVEYFSHKVPPINSLDDARKKELLAFVMALKRWRHFLLGRRRFTWVTDNNPLTYYKTQDTGCIEFIIQRYTREAGVRDLERNLAAVCRSVAVTVSERMALAEKHKEQRRKERREMREIARRSMMEKVDAQANDVPAASGDEGERSEVGGQALEERREQVVEKDPKQVGKGEGRSASEKEKMNDDVDKKISEAEGREDEVVANAEIGFHEAIEKMKRRLGESGGLLVVVLDARPTGMEEKEVVAGSSNMNQTEVRGQGSSGTSSSDDSSSRKTVEKEEDNDDDEVDKELQEFQRLVINEEMLENILGPPKRDLREVEDRVSSPGVAVGLVWTEYGGDILFVEATSTHGKGDLRLTGRLGEMTKESAQIALTWVRSKAVKLLTREEDKGRPLMENRDLHVHFPEGAVPKDGPSAGVTMVTSLVSLLTRRPVRADTAMTGEITLRGVVLPVGGIKEKVMAANRCGIKRVIIPERNMKDLREVPGDILATLEVIPVHSVEQVLENAFEKGTDPLLEKGSDSKAASDSALGHRAERQVGL</sequence>
<dbReference type="PROSITE" id="PS51786">
    <property type="entry name" value="LON_PROTEOLYTIC"/>
    <property type="match status" value="1"/>
</dbReference>
<keyword evidence="4" id="KW-0540">Nuclease</keyword>
<feature type="region of interest" description="Disordered" evidence="15">
    <location>
        <begin position="261"/>
        <end position="295"/>
    </location>
</feature>
<dbReference type="EMBL" id="BFEA01000713">
    <property type="protein sequence ID" value="GBG89061.1"/>
    <property type="molecule type" value="Genomic_DNA"/>
</dbReference>
<dbReference type="InterPro" id="IPR012337">
    <property type="entry name" value="RNaseH-like_sf"/>
</dbReference>
<dbReference type="Gene3D" id="1.10.340.70">
    <property type="match status" value="1"/>
</dbReference>
<dbReference type="InterPro" id="IPR003593">
    <property type="entry name" value="AAA+_ATPase"/>
</dbReference>
<dbReference type="Gene3D" id="1.20.58.1480">
    <property type="match status" value="1"/>
</dbReference>
<dbReference type="Gene3D" id="3.30.70.270">
    <property type="match status" value="4"/>
</dbReference>
<protein>
    <recommendedName>
        <fullName evidence="12">endopeptidase La</fullName>
        <ecNumber evidence="12">3.4.21.53</ecNumber>
    </recommendedName>
</protein>
<dbReference type="SUPFAM" id="SSF52540">
    <property type="entry name" value="P-loop containing nucleoside triphosphate hydrolases"/>
    <property type="match status" value="2"/>
</dbReference>
<dbReference type="OrthoDB" id="273181at2759"/>
<feature type="domain" description="Integrase catalytic" evidence="17">
    <location>
        <begin position="1206"/>
        <end position="1371"/>
    </location>
</feature>
<dbReference type="PROSITE" id="PS50878">
    <property type="entry name" value="RT_POL"/>
    <property type="match status" value="1"/>
</dbReference>
<comment type="catalytic activity">
    <reaction evidence="11">
        <text>Hydrolysis of proteins in presence of ATP.</text>
        <dbReference type="EC" id="3.4.21.53"/>
    </reaction>
</comment>
<evidence type="ECO:0000256" key="14">
    <source>
        <dbReference type="SAM" id="Coils"/>
    </source>
</evidence>
<organism evidence="19 20">
    <name type="scientific">Chara braunii</name>
    <name type="common">Braun's stonewort</name>
    <dbReference type="NCBI Taxonomy" id="69332"/>
    <lineage>
        <taxon>Eukaryota</taxon>
        <taxon>Viridiplantae</taxon>
        <taxon>Streptophyta</taxon>
        <taxon>Charophyceae</taxon>
        <taxon>Charales</taxon>
        <taxon>Characeae</taxon>
        <taxon>Chara</taxon>
    </lineage>
</organism>
<evidence type="ECO:0000256" key="15">
    <source>
        <dbReference type="SAM" id="MobiDB-lite"/>
    </source>
</evidence>
<dbReference type="SUPFAM" id="SSF54211">
    <property type="entry name" value="Ribosomal protein S5 domain 2-like"/>
    <property type="match status" value="1"/>
</dbReference>
<dbReference type="Pfam" id="PF17919">
    <property type="entry name" value="RT_RNaseH_2"/>
    <property type="match status" value="2"/>
</dbReference>
<keyword evidence="8 13" id="KW-0720">Serine protease</keyword>
<evidence type="ECO:0000256" key="11">
    <source>
        <dbReference type="ARBA" id="ARBA00050665"/>
    </source>
</evidence>
<feature type="domain" description="Reverse transcriptase" evidence="16">
    <location>
        <begin position="622"/>
        <end position="857"/>
    </location>
</feature>
<dbReference type="GO" id="GO:0004252">
    <property type="term" value="F:serine-type endopeptidase activity"/>
    <property type="evidence" value="ECO:0007669"/>
    <property type="project" value="UniProtKB-UniRule"/>
</dbReference>
<comment type="similarity">
    <text evidence="13">Belongs to the peptidase S16 family.</text>
</comment>
<dbReference type="GO" id="GO:0003964">
    <property type="term" value="F:RNA-directed DNA polymerase activity"/>
    <property type="evidence" value="ECO:0007669"/>
    <property type="project" value="UniProtKB-KW"/>
</dbReference>
<dbReference type="FunFam" id="3.30.70.270:FF:000020">
    <property type="entry name" value="Transposon Tf2-6 polyprotein-like Protein"/>
    <property type="match status" value="2"/>
</dbReference>
<dbReference type="Pfam" id="PF00004">
    <property type="entry name" value="AAA"/>
    <property type="match status" value="1"/>
</dbReference>
<gene>
    <name evidence="19" type="ORF">CBR_g48772</name>
</gene>
<keyword evidence="7 13" id="KW-0378">Hydrolase</keyword>
<dbReference type="Gene3D" id="3.30.420.10">
    <property type="entry name" value="Ribonuclease H-like superfamily/Ribonuclease H"/>
    <property type="match status" value="1"/>
</dbReference>
<dbReference type="PROSITE" id="PS50994">
    <property type="entry name" value="INTEGRASE"/>
    <property type="match status" value="1"/>
</dbReference>
<dbReference type="FunFam" id="3.30.230.10:FF:000019">
    <property type="entry name" value="Lon protease homolog 2, peroxisomal"/>
    <property type="match status" value="1"/>
</dbReference>
<dbReference type="Gene3D" id="1.10.8.60">
    <property type="match status" value="2"/>
</dbReference>
<dbReference type="Pfam" id="PF00078">
    <property type="entry name" value="RVT_1"/>
    <property type="match status" value="1"/>
</dbReference>
<dbReference type="CDD" id="cd09274">
    <property type="entry name" value="RNase_HI_RT_Ty3"/>
    <property type="match status" value="2"/>
</dbReference>
<evidence type="ECO:0000313" key="20">
    <source>
        <dbReference type="Proteomes" id="UP000265515"/>
    </source>
</evidence>
<dbReference type="CDD" id="cd19500">
    <property type="entry name" value="RecA-like_Lon"/>
    <property type="match status" value="1"/>
</dbReference>
<dbReference type="InterPro" id="IPR041588">
    <property type="entry name" value="Integrase_H2C2"/>
</dbReference>
<evidence type="ECO:0000256" key="12">
    <source>
        <dbReference type="ARBA" id="ARBA00066743"/>
    </source>
</evidence>